<comment type="caution">
    <text evidence="1">The sequence shown here is derived from an EMBL/GenBank/DDBJ whole genome shotgun (WGS) entry which is preliminary data.</text>
</comment>
<proteinExistence type="predicted"/>
<name>A0A4Y2H235_ARAVE</name>
<sequence>MNVGTGLFFSGVQSNVGFTYMSFGIVSEGVWRGRDLKSNIRTMELNHINSTRAMDKFHFDPRSVQEHAVAMIIWQLFDKIEPAAERFLK</sequence>
<evidence type="ECO:0000313" key="2">
    <source>
        <dbReference type="Proteomes" id="UP000499080"/>
    </source>
</evidence>
<organism evidence="1 2">
    <name type="scientific">Araneus ventricosus</name>
    <name type="common">Orbweaver spider</name>
    <name type="synonym">Epeira ventricosa</name>
    <dbReference type="NCBI Taxonomy" id="182803"/>
    <lineage>
        <taxon>Eukaryota</taxon>
        <taxon>Metazoa</taxon>
        <taxon>Ecdysozoa</taxon>
        <taxon>Arthropoda</taxon>
        <taxon>Chelicerata</taxon>
        <taxon>Arachnida</taxon>
        <taxon>Araneae</taxon>
        <taxon>Araneomorphae</taxon>
        <taxon>Entelegynae</taxon>
        <taxon>Araneoidea</taxon>
        <taxon>Araneidae</taxon>
        <taxon>Araneus</taxon>
    </lineage>
</organism>
<dbReference type="Proteomes" id="UP000499080">
    <property type="component" value="Unassembled WGS sequence"/>
</dbReference>
<evidence type="ECO:0000313" key="1">
    <source>
        <dbReference type="EMBL" id="GBM60322.1"/>
    </source>
</evidence>
<dbReference type="EMBL" id="BGPR01001719">
    <property type="protein sequence ID" value="GBM60322.1"/>
    <property type="molecule type" value="Genomic_DNA"/>
</dbReference>
<keyword evidence="2" id="KW-1185">Reference proteome</keyword>
<reference evidence="1 2" key="1">
    <citation type="journal article" date="2019" name="Sci. Rep.">
        <title>Orb-weaving spider Araneus ventricosus genome elucidates the spidroin gene catalogue.</title>
        <authorList>
            <person name="Kono N."/>
            <person name="Nakamura H."/>
            <person name="Ohtoshi R."/>
            <person name="Moran D.A.P."/>
            <person name="Shinohara A."/>
            <person name="Yoshida Y."/>
            <person name="Fujiwara M."/>
            <person name="Mori M."/>
            <person name="Tomita M."/>
            <person name="Arakawa K."/>
        </authorList>
    </citation>
    <scope>NUCLEOTIDE SEQUENCE [LARGE SCALE GENOMIC DNA]</scope>
</reference>
<gene>
    <name evidence="1" type="ORF">AVEN_108109_1</name>
</gene>
<protein>
    <submittedName>
        <fullName evidence="1">Uncharacterized protein</fullName>
    </submittedName>
</protein>
<accession>A0A4Y2H235</accession>
<dbReference type="AlphaFoldDB" id="A0A4Y2H235"/>